<gene>
    <name evidence="1" type="ORF">Taro_022978</name>
</gene>
<sequence>MHRMTVPHSLLTSELVGIRDGFRREELPVCPKPRRAAAPLPEFLSPLSCKHRSSKVSLSHAGRGIFEKRCSI</sequence>
<protein>
    <submittedName>
        <fullName evidence="1">Uncharacterized protein</fullName>
    </submittedName>
</protein>
<evidence type="ECO:0000313" key="2">
    <source>
        <dbReference type="Proteomes" id="UP000652761"/>
    </source>
</evidence>
<name>A0A843V9Y9_COLES</name>
<dbReference type="AlphaFoldDB" id="A0A843V9Y9"/>
<comment type="caution">
    <text evidence="1">The sequence shown here is derived from an EMBL/GenBank/DDBJ whole genome shotgun (WGS) entry which is preliminary data.</text>
</comment>
<reference evidence="1" key="1">
    <citation type="submission" date="2017-07" db="EMBL/GenBank/DDBJ databases">
        <title>Taro Niue Genome Assembly and Annotation.</title>
        <authorList>
            <person name="Atibalentja N."/>
            <person name="Keating K."/>
            <person name="Fields C.J."/>
        </authorList>
    </citation>
    <scope>NUCLEOTIDE SEQUENCE</scope>
    <source>
        <strain evidence="1">Niue_2</strain>
        <tissue evidence="1">Leaf</tissue>
    </source>
</reference>
<evidence type="ECO:0000313" key="1">
    <source>
        <dbReference type="EMBL" id="MQL90384.1"/>
    </source>
</evidence>
<organism evidence="1 2">
    <name type="scientific">Colocasia esculenta</name>
    <name type="common">Wild taro</name>
    <name type="synonym">Arum esculentum</name>
    <dbReference type="NCBI Taxonomy" id="4460"/>
    <lineage>
        <taxon>Eukaryota</taxon>
        <taxon>Viridiplantae</taxon>
        <taxon>Streptophyta</taxon>
        <taxon>Embryophyta</taxon>
        <taxon>Tracheophyta</taxon>
        <taxon>Spermatophyta</taxon>
        <taxon>Magnoliopsida</taxon>
        <taxon>Liliopsida</taxon>
        <taxon>Araceae</taxon>
        <taxon>Aroideae</taxon>
        <taxon>Colocasieae</taxon>
        <taxon>Colocasia</taxon>
    </lineage>
</organism>
<dbReference type="EMBL" id="NMUH01001237">
    <property type="protein sequence ID" value="MQL90384.1"/>
    <property type="molecule type" value="Genomic_DNA"/>
</dbReference>
<proteinExistence type="predicted"/>
<dbReference type="Proteomes" id="UP000652761">
    <property type="component" value="Unassembled WGS sequence"/>
</dbReference>
<keyword evidence="2" id="KW-1185">Reference proteome</keyword>
<dbReference type="OrthoDB" id="646413at2759"/>
<accession>A0A843V9Y9</accession>